<feature type="region of interest" description="Disordered" evidence="1">
    <location>
        <begin position="28"/>
        <end position="50"/>
    </location>
</feature>
<organism evidence="3 4">
    <name type="scientific">Thauera sedimentorum</name>
    <dbReference type="NCBI Taxonomy" id="2767595"/>
    <lineage>
        <taxon>Bacteria</taxon>
        <taxon>Pseudomonadati</taxon>
        <taxon>Pseudomonadota</taxon>
        <taxon>Betaproteobacteria</taxon>
        <taxon>Rhodocyclales</taxon>
        <taxon>Zoogloeaceae</taxon>
        <taxon>Thauera</taxon>
    </lineage>
</organism>
<gene>
    <name evidence="3" type="ORF">IFO67_09770</name>
</gene>
<proteinExistence type="predicted"/>
<feature type="signal peptide" evidence="2">
    <location>
        <begin position="1"/>
        <end position="27"/>
    </location>
</feature>
<evidence type="ECO:0000313" key="4">
    <source>
        <dbReference type="Proteomes" id="UP000603602"/>
    </source>
</evidence>
<accession>A0ABR9BCD4</accession>
<evidence type="ECO:0000256" key="1">
    <source>
        <dbReference type="SAM" id="MobiDB-lite"/>
    </source>
</evidence>
<evidence type="ECO:0000256" key="2">
    <source>
        <dbReference type="SAM" id="SignalP"/>
    </source>
</evidence>
<dbReference type="Proteomes" id="UP000603602">
    <property type="component" value="Unassembled WGS sequence"/>
</dbReference>
<keyword evidence="4" id="KW-1185">Reference proteome</keyword>
<name>A0ABR9BCD4_9RHOO</name>
<evidence type="ECO:0000313" key="3">
    <source>
        <dbReference type="EMBL" id="MBD8503165.1"/>
    </source>
</evidence>
<comment type="caution">
    <text evidence="3">The sequence shown here is derived from an EMBL/GenBank/DDBJ whole genome shotgun (WGS) entry which is preliminary data.</text>
</comment>
<keyword evidence="2" id="KW-0732">Signal</keyword>
<reference evidence="4" key="1">
    <citation type="submission" date="2023-07" db="EMBL/GenBank/DDBJ databases">
        <title>Thauera sp. CAU 1555 isolated from sand of Yaerae Beach.</title>
        <authorList>
            <person name="Kim W."/>
        </authorList>
    </citation>
    <scope>NUCLEOTIDE SEQUENCE [LARGE SCALE GENOMIC DNA]</scope>
    <source>
        <strain evidence="4">CAU 1555</strain>
    </source>
</reference>
<feature type="compositionally biased region" description="Basic and acidic residues" evidence="1">
    <location>
        <begin position="28"/>
        <end position="46"/>
    </location>
</feature>
<sequence>MTRPNKLKLLAALLCGGLLSLGSAAEARDDGRWKHGGKGWERQHDKHPGHRHTVVRERVVIHQYAPERPRYRSPRVIHHHHYGYGTPYSGYGYREPAIVISLPPVVIPLR</sequence>
<protein>
    <submittedName>
        <fullName evidence="3">Uncharacterized protein</fullName>
    </submittedName>
</protein>
<feature type="chain" id="PRO_5047524610" evidence="2">
    <location>
        <begin position="28"/>
        <end position="110"/>
    </location>
</feature>
<dbReference type="RefSeq" id="WP_187718022.1">
    <property type="nucleotide sequence ID" value="NZ_JACTAH010000002.1"/>
</dbReference>
<dbReference type="EMBL" id="JACYTO010000002">
    <property type="protein sequence ID" value="MBD8503165.1"/>
    <property type="molecule type" value="Genomic_DNA"/>
</dbReference>